<protein>
    <submittedName>
        <fullName evidence="1">Uncharacterized protein</fullName>
    </submittedName>
</protein>
<sequence length="44" mass="4981">MCPTFYTRTGFMCERRDTSGFFATKARSHKVSRSLFAVPLCLCG</sequence>
<keyword evidence="2" id="KW-1185">Reference proteome</keyword>
<accession>A0A975GSJ7</accession>
<organism evidence="1 2">
    <name type="scientific">Desulfonema magnum</name>
    <dbReference type="NCBI Taxonomy" id="45655"/>
    <lineage>
        <taxon>Bacteria</taxon>
        <taxon>Pseudomonadati</taxon>
        <taxon>Thermodesulfobacteriota</taxon>
        <taxon>Desulfobacteria</taxon>
        <taxon>Desulfobacterales</taxon>
        <taxon>Desulfococcaceae</taxon>
        <taxon>Desulfonema</taxon>
    </lineage>
</organism>
<gene>
    <name evidence="1" type="ORF">dnm_082170</name>
</gene>
<dbReference type="AlphaFoldDB" id="A0A975GSJ7"/>
<proteinExistence type="predicted"/>
<evidence type="ECO:0000313" key="2">
    <source>
        <dbReference type="Proteomes" id="UP000663722"/>
    </source>
</evidence>
<name>A0A975GSJ7_9BACT</name>
<evidence type="ECO:0000313" key="1">
    <source>
        <dbReference type="EMBL" id="QTA92141.1"/>
    </source>
</evidence>
<dbReference type="Proteomes" id="UP000663722">
    <property type="component" value="Chromosome"/>
</dbReference>
<dbReference type="KEGG" id="dmm:dnm_082170"/>
<reference evidence="1" key="1">
    <citation type="journal article" date="2021" name="Microb. Physiol.">
        <title>Proteogenomic Insights into the Physiology of Marine, Sulfate-Reducing, Filamentous Desulfonema limicola and Desulfonema magnum.</title>
        <authorList>
            <person name="Schnaars V."/>
            <person name="Wohlbrand L."/>
            <person name="Scheve S."/>
            <person name="Hinrichs C."/>
            <person name="Reinhardt R."/>
            <person name="Rabus R."/>
        </authorList>
    </citation>
    <scope>NUCLEOTIDE SEQUENCE</scope>
    <source>
        <strain evidence="1">4be13</strain>
    </source>
</reference>
<dbReference type="EMBL" id="CP061800">
    <property type="protein sequence ID" value="QTA92141.1"/>
    <property type="molecule type" value="Genomic_DNA"/>
</dbReference>